<feature type="signal peptide" evidence="1">
    <location>
        <begin position="1"/>
        <end position="22"/>
    </location>
</feature>
<evidence type="ECO:0000313" key="3">
    <source>
        <dbReference type="Proteomes" id="UP000076563"/>
    </source>
</evidence>
<dbReference type="Gene3D" id="3.30.1380.10">
    <property type="match status" value="1"/>
</dbReference>
<sequence>MKKLLISAMVTLTLMAPTNIFAASPDSVASIAAAENSGSAWVARFPGSKSVDDLNDPFKSNVKSFIAALQAAGISTSIESTYRPEERAYLMHWSWKIVNKKVSPKDVPAKAGVNIKWVHDNDDANYSKSIAGAREMVNGYGISNLNVAPALNSNHTARNAIDLGTSWSKSSVVITDANGKKVTIDSGAKNSTNATLISVAKTYGLVHYTPVNDDKNHFSPNGH</sequence>
<keyword evidence="1" id="KW-0732">Signal</keyword>
<proteinExistence type="predicted"/>
<evidence type="ECO:0000313" key="2">
    <source>
        <dbReference type="EMBL" id="KZE74064.1"/>
    </source>
</evidence>
<comment type="caution">
    <text evidence="2">The sequence shown here is derived from an EMBL/GenBank/DDBJ whole genome shotgun (WGS) entry which is preliminary data.</text>
</comment>
<dbReference type="InterPro" id="IPR009045">
    <property type="entry name" value="Zn_M74/Hedgehog-like"/>
</dbReference>
<evidence type="ECO:0008006" key="4">
    <source>
        <dbReference type="Google" id="ProtNLM"/>
    </source>
</evidence>
<name>A0A165Q8Y8_9BACL</name>
<dbReference type="EMBL" id="LQRA01000082">
    <property type="protein sequence ID" value="KZE74064.1"/>
    <property type="molecule type" value="Genomic_DNA"/>
</dbReference>
<keyword evidence="3" id="KW-1185">Reference proteome</keyword>
<dbReference type="Proteomes" id="UP000076563">
    <property type="component" value="Unassembled WGS sequence"/>
</dbReference>
<dbReference type="OrthoDB" id="192249at2"/>
<reference evidence="3" key="1">
    <citation type="submission" date="2016-01" db="EMBL/GenBank/DDBJ databases">
        <title>Draft genome of Chromobacterium sp. F49.</title>
        <authorList>
            <person name="Hong K.W."/>
        </authorList>
    </citation>
    <scope>NUCLEOTIDE SEQUENCE [LARGE SCALE GENOMIC DNA]</scope>
    <source>
        <strain evidence="3">M63</strain>
    </source>
</reference>
<accession>A0A165Q8Y8</accession>
<organism evidence="2 3">
    <name type="scientific">Paenibacillus elgii</name>
    <dbReference type="NCBI Taxonomy" id="189691"/>
    <lineage>
        <taxon>Bacteria</taxon>
        <taxon>Bacillati</taxon>
        <taxon>Bacillota</taxon>
        <taxon>Bacilli</taxon>
        <taxon>Bacillales</taxon>
        <taxon>Paenibacillaceae</taxon>
        <taxon>Paenibacillus</taxon>
    </lineage>
</organism>
<dbReference type="AlphaFoldDB" id="A0A165Q8Y8"/>
<protein>
    <recommendedName>
        <fullName evidence="4">Peptidoglycan-binding domain-containing protein</fullName>
    </recommendedName>
</protein>
<dbReference type="STRING" id="1007103.GCA_000213315_02383"/>
<evidence type="ECO:0000256" key="1">
    <source>
        <dbReference type="SAM" id="SignalP"/>
    </source>
</evidence>
<feature type="chain" id="PRO_5007864888" description="Peptidoglycan-binding domain-containing protein" evidence="1">
    <location>
        <begin position="23"/>
        <end position="223"/>
    </location>
</feature>
<dbReference type="eggNOG" id="COG3409">
    <property type="taxonomic scope" value="Bacteria"/>
</dbReference>
<gene>
    <name evidence="2" type="ORF">AV654_30645</name>
</gene>
<dbReference type="RefSeq" id="WP_063186115.1">
    <property type="nucleotide sequence ID" value="NZ_LQRA01000082.1"/>
</dbReference>